<evidence type="ECO:0000313" key="2">
    <source>
        <dbReference type="EMBL" id="RYJ52152.1"/>
    </source>
</evidence>
<organism evidence="2 3">
    <name type="scientific">Flavobacterium petrolei</name>
    <dbReference type="NCBI Taxonomy" id="2259594"/>
    <lineage>
        <taxon>Bacteria</taxon>
        <taxon>Pseudomonadati</taxon>
        <taxon>Bacteroidota</taxon>
        <taxon>Flavobacteriia</taxon>
        <taxon>Flavobacteriales</taxon>
        <taxon>Flavobacteriaceae</taxon>
        <taxon>Flavobacterium</taxon>
    </lineage>
</organism>
<accession>A0A482TW70</accession>
<feature type="signal peptide" evidence="1">
    <location>
        <begin position="1"/>
        <end position="22"/>
    </location>
</feature>
<name>A0A482TW70_9FLAO</name>
<keyword evidence="1" id="KW-0732">Signal</keyword>
<proteinExistence type="predicted"/>
<protein>
    <submittedName>
        <fullName evidence="2">DUF2911 domain-containing protein</fullName>
    </submittedName>
</protein>
<dbReference type="Proteomes" id="UP000253235">
    <property type="component" value="Unassembled WGS sequence"/>
</dbReference>
<dbReference type="AlphaFoldDB" id="A0A482TW70"/>
<dbReference type="OrthoDB" id="187854at2"/>
<dbReference type="RefSeq" id="WP_113665784.1">
    <property type="nucleotide sequence ID" value="NZ_QNVY02000002.1"/>
</dbReference>
<sequence length="168" mass="19197">MKVLRKIHFSLIALLIVNFINAQDKPITTKEVVTGKINGATITINYGSPSVKGREIWGKLVPFNQVWRAGANDATTFETDKEVLIEGAKLPAGKYSFFIIPNDKECTIIFNKEAKQWGAYKYKENEDQLRVTVKQEVAKSKTEKLVYVIEKDRVSLNWDNWMIPFSVK</sequence>
<keyword evidence="3" id="KW-1185">Reference proteome</keyword>
<feature type="chain" id="PRO_5019836910" evidence="1">
    <location>
        <begin position="23"/>
        <end position="168"/>
    </location>
</feature>
<comment type="caution">
    <text evidence="2">The sequence shown here is derived from an EMBL/GenBank/DDBJ whole genome shotgun (WGS) entry which is preliminary data.</text>
</comment>
<dbReference type="InterPro" id="IPR021314">
    <property type="entry name" value="DUF2911"/>
</dbReference>
<evidence type="ECO:0000313" key="3">
    <source>
        <dbReference type="Proteomes" id="UP000253235"/>
    </source>
</evidence>
<gene>
    <name evidence="2" type="ORF">DR871_007890</name>
</gene>
<dbReference type="Pfam" id="PF11138">
    <property type="entry name" value="DUF2911"/>
    <property type="match status" value="1"/>
</dbReference>
<dbReference type="EMBL" id="QNVY02000002">
    <property type="protein sequence ID" value="RYJ52152.1"/>
    <property type="molecule type" value="Genomic_DNA"/>
</dbReference>
<reference evidence="2 3" key="1">
    <citation type="submission" date="2019-01" db="EMBL/GenBank/DDBJ databases">
        <title>Flavobacterium sp. nov. isolated from arctic soil.</title>
        <authorList>
            <person name="Kim D.-U."/>
        </authorList>
    </citation>
    <scope>NUCLEOTIDE SEQUENCE [LARGE SCALE GENOMIC DNA]</scope>
    <source>
        <strain evidence="2 3">Kopri-42</strain>
    </source>
</reference>
<evidence type="ECO:0000256" key="1">
    <source>
        <dbReference type="SAM" id="SignalP"/>
    </source>
</evidence>